<proteinExistence type="inferred from homology"/>
<dbReference type="InterPro" id="IPR027469">
    <property type="entry name" value="Cation_efflux_TMD_sf"/>
</dbReference>
<comment type="subcellular location">
    <subcellularLocation>
        <location evidence="1">Membrane</location>
        <topology evidence="1">Multi-pass membrane protein</topology>
    </subcellularLocation>
</comment>
<dbReference type="PANTHER" id="PTHR43840:SF15">
    <property type="entry name" value="MITOCHONDRIAL METAL TRANSPORTER 1-RELATED"/>
    <property type="match status" value="1"/>
</dbReference>
<evidence type="ECO:0000256" key="7">
    <source>
        <dbReference type="ARBA" id="ARBA00023136"/>
    </source>
</evidence>
<dbReference type="PANTHER" id="PTHR43840">
    <property type="entry name" value="MITOCHONDRIAL METAL TRANSPORTER 1-RELATED"/>
    <property type="match status" value="1"/>
</dbReference>
<keyword evidence="5 9" id="KW-1133">Transmembrane helix</keyword>
<evidence type="ECO:0000256" key="2">
    <source>
        <dbReference type="ARBA" id="ARBA00008873"/>
    </source>
</evidence>
<feature type="compositionally biased region" description="Basic residues" evidence="8">
    <location>
        <begin position="9"/>
        <end position="22"/>
    </location>
</feature>
<evidence type="ECO:0000256" key="4">
    <source>
        <dbReference type="ARBA" id="ARBA00022692"/>
    </source>
</evidence>
<evidence type="ECO:0000256" key="5">
    <source>
        <dbReference type="ARBA" id="ARBA00022989"/>
    </source>
</evidence>
<gene>
    <name evidence="11" type="ORF">K490DRAFT_73598</name>
</gene>
<dbReference type="EMBL" id="ML978719">
    <property type="protein sequence ID" value="KAF2087668.1"/>
    <property type="molecule type" value="Genomic_DNA"/>
</dbReference>
<protein>
    <recommendedName>
        <fullName evidence="10">Cation efflux protein transmembrane domain-containing protein</fullName>
    </recommendedName>
</protein>
<feature type="region of interest" description="Disordered" evidence="8">
    <location>
        <begin position="366"/>
        <end position="407"/>
    </location>
</feature>
<dbReference type="Proteomes" id="UP000799776">
    <property type="component" value="Unassembled WGS sequence"/>
</dbReference>
<evidence type="ECO:0000256" key="1">
    <source>
        <dbReference type="ARBA" id="ARBA00004141"/>
    </source>
</evidence>
<dbReference type="GO" id="GO:0016020">
    <property type="term" value="C:membrane"/>
    <property type="evidence" value="ECO:0007669"/>
    <property type="project" value="UniProtKB-SubCell"/>
</dbReference>
<dbReference type="GO" id="GO:0005739">
    <property type="term" value="C:mitochondrion"/>
    <property type="evidence" value="ECO:0007669"/>
    <property type="project" value="UniProtKB-ARBA"/>
</dbReference>
<sequence>MSATQTRAHAGHSHGHGHHHHHTDPSLLLSSNKNDAAVRITRLGLYLNLVLAMGKGIAGYYFNSKMLIGDALHSLSDLASDIMTLLTVKWSLKPPSSRYPTGFGKIESLGSLGVSSILLLSGIGIGYSAVMELSQQFFPELAHILSHFSFLGHSHGHEHGGHDHGVDAAHASLAPSLNAAWLLIASAGVKEWLVYATRKVARERRSSVLFSNAMHHRADSFTAILTAVVIIASNFIKNAAWLDPVGSLFICGMVTKAGYANLFTSLRELVDVSVDDEIKDSVRRATSKALDNMGGDQVVIRQVQGMKSGPSYLMELELAVPGDWTVEQTIGVEELVRERVGAKVKNVKKVRVRFVTSETEGDFMDEFIGSDVSGKSSPETEDHDHDHEHNHGSENGKAANGGVMKRK</sequence>
<keyword evidence="12" id="KW-1185">Reference proteome</keyword>
<comment type="similarity">
    <text evidence="2">Belongs to the cation diffusion facilitator (CDF) transporter (TC 2.A.4) family. SLC30A subfamily.</text>
</comment>
<dbReference type="AlphaFoldDB" id="A0A9P4HXH1"/>
<evidence type="ECO:0000313" key="11">
    <source>
        <dbReference type="EMBL" id="KAF2087668.1"/>
    </source>
</evidence>
<evidence type="ECO:0000256" key="3">
    <source>
        <dbReference type="ARBA" id="ARBA00022448"/>
    </source>
</evidence>
<dbReference type="InterPro" id="IPR002524">
    <property type="entry name" value="Cation_efflux"/>
</dbReference>
<organism evidence="11 12">
    <name type="scientific">Saccharata proteae CBS 121410</name>
    <dbReference type="NCBI Taxonomy" id="1314787"/>
    <lineage>
        <taxon>Eukaryota</taxon>
        <taxon>Fungi</taxon>
        <taxon>Dikarya</taxon>
        <taxon>Ascomycota</taxon>
        <taxon>Pezizomycotina</taxon>
        <taxon>Dothideomycetes</taxon>
        <taxon>Dothideomycetes incertae sedis</taxon>
        <taxon>Botryosphaeriales</taxon>
        <taxon>Saccharataceae</taxon>
        <taxon>Saccharata</taxon>
    </lineage>
</organism>
<dbReference type="SUPFAM" id="SSF161111">
    <property type="entry name" value="Cation efflux protein transmembrane domain-like"/>
    <property type="match status" value="1"/>
</dbReference>
<evidence type="ECO:0000256" key="8">
    <source>
        <dbReference type="SAM" id="MobiDB-lite"/>
    </source>
</evidence>
<dbReference type="InterPro" id="IPR058533">
    <property type="entry name" value="Cation_efflux_TM"/>
</dbReference>
<dbReference type="InterPro" id="IPR036837">
    <property type="entry name" value="Cation_efflux_CTD_sf"/>
</dbReference>
<feature type="region of interest" description="Disordered" evidence="8">
    <location>
        <begin position="1"/>
        <end position="26"/>
    </location>
</feature>
<dbReference type="FunFam" id="3.30.70.1350:FF:000010">
    <property type="entry name" value="Cation efflux family protein, putative"/>
    <property type="match status" value="1"/>
</dbReference>
<dbReference type="GO" id="GO:0030003">
    <property type="term" value="P:intracellular monoatomic cation homeostasis"/>
    <property type="evidence" value="ECO:0007669"/>
    <property type="project" value="UniProtKB-ARBA"/>
</dbReference>
<dbReference type="FunFam" id="1.20.1510.10:FF:000013">
    <property type="entry name" value="Cation efflux family protein"/>
    <property type="match status" value="1"/>
</dbReference>
<dbReference type="InterPro" id="IPR050291">
    <property type="entry name" value="CDF_Transporter"/>
</dbReference>
<evidence type="ECO:0000256" key="9">
    <source>
        <dbReference type="SAM" id="Phobius"/>
    </source>
</evidence>
<dbReference type="Gene3D" id="1.20.1510.10">
    <property type="entry name" value="Cation efflux protein transmembrane domain"/>
    <property type="match status" value="1"/>
</dbReference>
<evidence type="ECO:0000259" key="10">
    <source>
        <dbReference type="Pfam" id="PF01545"/>
    </source>
</evidence>
<dbReference type="GO" id="GO:0008324">
    <property type="term" value="F:monoatomic cation transmembrane transporter activity"/>
    <property type="evidence" value="ECO:0007669"/>
    <property type="project" value="InterPro"/>
</dbReference>
<dbReference type="Pfam" id="PF01545">
    <property type="entry name" value="Cation_efflux"/>
    <property type="match status" value="1"/>
</dbReference>
<keyword evidence="3" id="KW-0813">Transport</keyword>
<dbReference type="GO" id="GO:0098771">
    <property type="term" value="P:inorganic ion homeostasis"/>
    <property type="evidence" value="ECO:0007669"/>
    <property type="project" value="UniProtKB-ARBA"/>
</dbReference>
<feature type="compositionally biased region" description="Basic and acidic residues" evidence="8">
    <location>
        <begin position="378"/>
        <end position="394"/>
    </location>
</feature>
<evidence type="ECO:0000313" key="12">
    <source>
        <dbReference type="Proteomes" id="UP000799776"/>
    </source>
</evidence>
<accession>A0A9P4HXH1</accession>
<feature type="transmembrane region" description="Helical" evidence="9">
    <location>
        <begin position="43"/>
        <end position="62"/>
    </location>
</feature>
<reference evidence="11" key="1">
    <citation type="journal article" date="2020" name="Stud. Mycol.">
        <title>101 Dothideomycetes genomes: a test case for predicting lifestyles and emergence of pathogens.</title>
        <authorList>
            <person name="Haridas S."/>
            <person name="Albert R."/>
            <person name="Binder M."/>
            <person name="Bloem J."/>
            <person name="Labutti K."/>
            <person name="Salamov A."/>
            <person name="Andreopoulos B."/>
            <person name="Baker S."/>
            <person name="Barry K."/>
            <person name="Bills G."/>
            <person name="Bluhm B."/>
            <person name="Cannon C."/>
            <person name="Castanera R."/>
            <person name="Culley D."/>
            <person name="Daum C."/>
            <person name="Ezra D."/>
            <person name="Gonzalez J."/>
            <person name="Henrissat B."/>
            <person name="Kuo A."/>
            <person name="Liang C."/>
            <person name="Lipzen A."/>
            <person name="Lutzoni F."/>
            <person name="Magnuson J."/>
            <person name="Mondo S."/>
            <person name="Nolan M."/>
            <person name="Ohm R."/>
            <person name="Pangilinan J."/>
            <person name="Park H.-J."/>
            <person name="Ramirez L."/>
            <person name="Alfaro M."/>
            <person name="Sun H."/>
            <person name="Tritt A."/>
            <person name="Yoshinaga Y."/>
            <person name="Zwiers L.-H."/>
            <person name="Turgeon B."/>
            <person name="Goodwin S."/>
            <person name="Spatafora J."/>
            <person name="Crous P."/>
            <person name="Grigoriev I."/>
        </authorList>
    </citation>
    <scope>NUCLEOTIDE SEQUENCE</scope>
    <source>
        <strain evidence="11">CBS 121410</strain>
    </source>
</reference>
<comment type="caution">
    <text evidence="11">The sequence shown here is derived from an EMBL/GenBank/DDBJ whole genome shotgun (WGS) entry which is preliminary data.</text>
</comment>
<keyword evidence="4 9" id="KW-0812">Transmembrane</keyword>
<keyword evidence="7 9" id="KW-0472">Membrane</keyword>
<dbReference type="NCBIfam" id="TIGR01297">
    <property type="entry name" value="CDF"/>
    <property type="match status" value="1"/>
</dbReference>
<dbReference type="Gene3D" id="3.30.70.1350">
    <property type="entry name" value="Cation efflux protein, cytoplasmic domain"/>
    <property type="match status" value="1"/>
</dbReference>
<evidence type="ECO:0000256" key="6">
    <source>
        <dbReference type="ARBA" id="ARBA00023065"/>
    </source>
</evidence>
<name>A0A9P4HXH1_9PEZI</name>
<dbReference type="OrthoDB" id="435980at2759"/>
<keyword evidence="6" id="KW-0406">Ion transport</keyword>
<feature type="domain" description="Cation efflux protein transmembrane" evidence="10">
    <location>
        <begin position="43"/>
        <end position="270"/>
    </location>
</feature>